<sequence length="154" mass="15926">MSDTDGTGGELDKLRARVRDLEQWQRTSAARFADALGAAALAGAIVALTCSTWYTETSVPGGRPFTLWGMVLDFGAPALLVIALITALALGAFFGTTTAGGPSITMTVLAVGIIPAVLWLNAELPDDQNLTTAAWLTLVAALGTGALNAARTRH</sequence>
<feature type="transmembrane region" description="Helical" evidence="1">
    <location>
        <begin position="132"/>
        <end position="150"/>
    </location>
</feature>
<gene>
    <name evidence="2" type="ORF">CLV40_10270</name>
</gene>
<name>A0A2S6GYB5_9PSEU</name>
<keyword evidence="1" id="KW-1133">Transmembrane helix</keyword>
<dbReference type="Proteomes" id="UP000239203">
    <property type="component" value="Unassembled WGS sequence"/>
</dbReference>
<proteinExistence type="predicted"/>
<feature type="transmembrane region" description="Helical" evidence="1">
    <location>
        <begin position="35"/>
        <end position="54"/>
    </location>
</feature>
<dbReference type="AlphaFoldDB" id="A0A2S6GYB5"/>
<feature type="transmembrane region" description="Helical" evidence="1">
    <location>
        <begin position="74"/>
        <end position="94"/>
    </location>
</feature>
<dbReference type="EMBL" id="PTIX01000002">
    <property type="protein sequence ID" value="PPK70160.1"/>
    <property type="molecule type" value="Genomic_DNA"/>
</dbReference>
<reference evidence="2 3" key="1">
    <citation type="submission" date="2018-02" db="EMBL/GenBank/DDBJ databases">
        <title>Genomic Encyclopedia of Archaeal and Bacterial Type Strains, Phase II (KMG-II): from individual species to whole genera.</title>
        <authorList>
            <person name="Goeker M."/>
        </authorList>
    </citation>
    <scope>NUCLEOTIDE SEQUENCE [LARGE SCALE GENOMIC DNA]</scope>
    <source>
        <strain evidence="2 3">YU 961-1</strain>
    </source>
</reference>
<accession>A0A2S6GYB5</accession>
<evidence type="ECO:0000313" key="2">
    <source>
        <dbReference type="EMBL" id="PPK70160.1"/>
    </source>
</evidence>
<comment type="caution">
    <text evidence="2">The sequence shown here is derived from an EMBL/GenBank/DDBJ whole genome shotgun (WGS) entry which is preliminary data.</text>
</comment>
<organism evidence="2 3">
    <name type="scientific">Actinokineospora auranticolor</name>
    <dbReference type="NCBI Taxonomy" id="155976"/>
    <lineage>
        <taxon>Bacteria</taxon>
        <taxon>Bacillati</taxon>
        <taxon>Actinomycetota</taxon>
        <taxon>Actinomycetes</taxon>
        <taxon>Pseudonocardiales</taxon>
        <taxon>Pseudonocardiaceae</taxon>
        <taxon>Actinokineospora</taxon>
    </lineage>
</organism>
<protein>
    <submittedName>
        <fullName evidence="2">Uncharacterized protein</fullName>
    </submittedName>
</protein>
<keyword evidence="1" id="KW-0472">Membrane</keyword>
<feature type="transmembrane region" description="Helical" evidence="1">
    <location>
        <begin position="101"/>
        <end position="120"/>
    </location>
</feature>
<dbReference type="RefSeq" id="WP_104476939.1">
    <property type="nucleotide sequence ID" value="NZ_CP154825.1"/>
</dbReference>
<keyword evidence="1" id="KW-0812">Transmembrane</keyword>
<evidence type="ECO:0000313" key="3">
    <source>
        <dbReference type="Proteomes" id="UP000239203"/>
    </source>
</evidence>
<keyword evidence="3" id="KW-1185">Reference proteome</keyword>
<evidence type="ECO:0000256" key="1">
    <source>
        <dbReference type="SAM" id="Phobius"/>
    </source>
</evidence>